<gene>
    <name evidence="2" type="ORF">UFOVP1176_28</name>
</gene>
<feature type="compositionally biased region" description="Low complexity" evidence="1">
    <location>
        <begin position="255"/>
        <end position="265"/>
    </location>
</feature>
<accession>A0A6J5RAA3</accession>
<dbReference type="EMBL" id="LR797122">
    <property type="protein sequence ID" value="CAB4188534.1"/>
    <property type="molecule type" value="Genomic_DNA"/>
</dbReference>
<evidence type="ECO:0000313" key="2">
    <source>
        <dbReference type="EMBL" id="CAB4188534.1"/>
    </source>
</evidence>
<sequence length="472" mass="49678">MNMASSAQAYQQQRQLNPLQLQAAEQTVEQARQLNPLQLQAQRQIVEQAARVNPELLRSATAAAGTAETGQSSANLDFANKQVTAIANRLTSTINDPLIIAAEQNPDAVNPEALYARIKNYGMTQAKEMGIPEDQAIALIQPYLQVPPAGMRQFLKNKLLATLDASSRLSAMQPTGVPVSSGAGTAVISTNIFGGPPVGTALLGTTIDTRLPPGTELTAVAGDASGYPPGTKYLKGVESGTVPGSAPTLSPTQRPAGSGAAAPPVAKPFVTGQAPGEPETLRANAATASADWATTSTDAGVAQQRIATLQKIRQLAPDAFTGVGGARKELIAGLANAIGIPAYEAEKTATDELRKNANLLALAGGNTDAARALAEMANPNTKMNAQAIKEVVNQLIGIESMKAAKAKYLGQYRTFPDNYIKQLELFNNIADSRLFQEMTREEVAKMKASLSETELAELSRKIRVAKIMGVIK</sequence>
<proteinExistence type="predicted"/>
<reference evidence="2" key="1">
    <citation type="submission" date="2020-05" db="EMBL/GenBank/DDBJ databases">
        <authorList>
            <person name="Chiriac C."/>
            <person name="Salcher M."/>
            <person name="Ghai R."/>
            <person name="Kavagutti S V."/>
        </authorList>
    </citation>
    <scope>NUCLEOTIDE SEQUENCE</scope>
</reference>
<organism evidence="2">
    <name type="scientific">uncultured Caudovirales phage</name>
    <dbReference type="NCBI Taxonomy" id="2100421"/>
    <lineage>
        <taxon>Viruses</taxon>
        <taxon>Duplodnaviria</taxon>
        <taxon>Heunggongvirae</taxon>
        <taxon>Uroviricota</taxon>
        <taxon>Caudoviricetes</taxon>
        <taxon>Peduoviridae</taxon>
        <taxon>Maltschvirus</taxon>
        <taxon>Maltschvirus maltsch</taxon>
    </lineage>
</organism>
<protein>
    <submittedName>
        <fullName evidence="2">Uncharacterized protein</fullName>
    </submittedName>
</protein>
<evidence type="ECO:0000256" key="1">
    <source>
        <dbReference type="SAM" id="MobiDB-lite"/>
    </source>
</evidence>
<feature type="region of interest" description="Disordered" evidence="1">
    <location>
        <begin position="237"/>
        <end position="265"/>
    </location>
</feature>
<name>A0A6J5RAA3_9CAUD</name>